<name>A0A2A9M6A1_BESBE</name>
<dbReference type="OrthoDB" id="6372431at2759"/>
<dbReference type="Proteomes" id="UP000224006">
    <property type="component" value="Unassembled WGS sequence"/>
</dbReference>
<proteinExistence type="predicted"/>
<reference evidence="1 2" key="1">
    <citation type="submission" date="2017-09" db="EMBL/GenBank/DDBJ databases">
        <title>Genome sequencing of Besnoitia besnoiti strain Bb-Ger1.</title>
        <authorList>
            <person name="Schares G."/>
            <person name="Venepally P."/>
            <person name="Lorenzi H.A."/>
        </authorList>
    </citation>
    <scope>NUCLEOTIDE SEQUENCE [LARGE SCALE GENOMIC DNA]</scope>
    <source>
        <strain evidence="1 2">Bb-Ger1</strain>
    </source>
</reference>
<sequence>MAQRAKELMEQLETDAVGILDARLTEEEKIQVRSRGIPVLFYSTAGIRDFHKKWYREALFVVLRAVINEPTHELGYKFFTNTHWSHPITGAKEGFYAFLTLNPPEAAGRRRDDVLPR</sequence>
<evidence type="ECO:0000313" key="2">
    <source>
        <dbReference type="Proteomes" id="UP000224006"/>
    </source>
</evidence>
<dbReference type="GeneID" id="40307893"/>
<dbReference type="Gene3D" id="3.30.420.530">
    <property type="match status" value="1"/>
</dbReference>
<dbReference type="VEuPathDB" id="ToxoDB:BESB_028410"/>
<gene>
    <name evidence="1" type="ORF">BESB_028410</name>
</gene>
<keyword evidence="2" id="KW-1185">Reference proteome</keyword>
<organism evidence="1 2">
    <name type="scientific">Besnoitia besnoiti</name>
    <name type="common">Apicomplexan protozoan</name>
    <dbReference type="NCBI Taxonomy" id="94643"/>
    <lineage>
        <taxon>Eukaryota</taxon>
        <taxon>Sar</taxon>
        <taxon>Alveolata</taxon>
        <taxon>Apicomplexa</taxon>
        <taxon>Conoidasida</taxon>
        <taxon>Coccidia</taxon>
        <taxon>Eucoccidiorida</taxon>
        <taxon>Eimeriorina</taxon>
        <taxon>Sarcocystidae</taxon>
        <taxon>Besnoitia</taxon>
    </lineage>
</organism>
<dbReference type="AlphaFoldDB" id="A0A2A9M6A1"/>
<protein>
    <submittedName>
        <fullName evidence="1">NTPase II</fullName>
    </submittedName>
</protein>
<evidence type="ECO:0000313" key="1">
    <source>
        <dbReference type="EMBL" id="PFH31406.1"/>
    </source>
</evidence>
<dbReference type="RefSeq" id="XP_029215415.1">
    <property type="nucleotide sequence ID" value="XM_029361515.1"/>
</dbReference>
<dbReference type="EMBL" id="NWUJ01000015">
    <property type="protein sequence ID" value="PFH31406.1"/>
    <property type="molecule type" value="Genomic_DNA"/>
</dbReference>
<dbReference type="KEGG" id="bbes:BESB_028410"/>
<accession>A0A2A9M6A1</accession>
<comment type="caution">
    <text evidence="1">The sequence shown here is derived from an EMBL/GenBank/DDBJ whole genome shotgun (WGS) entry which is preliminary data.</text>
</comment>